<dbReference type="EMBL" id="CP043329">
    <property type="protein sequence ID" value="QEK52528.1"/>
    <property type="molecule type" value="Genomic_DNA"/>
</dbReference>
<reference evidence="2 3" key="1">
    <citation type="submission" date="2019-08" db="EMBL/GenBank/DDBJ databases">
        <title>Pedobacter sp. nov., isolated from Han river, South Korea.</title>
        <authorList>
            <person name="Lee D.-H."/>
            <person name="Kim Y.-S."/>
            <person name="Hwang E.-M."/>
            <person name="Le Tran T.C."/>
            <person name="Cha C.-J."/>
        </authorList>
    </citation>
    <scope>NUCLEOTIDE SEQUENCE [LARGE SCALE GENOMIC DNA]</scope>
    <source>
        <strain evidence="2 3">CJ43</strain>
    </source>
</reference>
<gene>
    <name evidence="2" type="ORF">FYC62_13340</name>
</gene>
<dbReference type="AlphaFoldDB" id="A0A5C0VIH5"/>
<organism evidence="2 3">
    <name type="scientific">Pedobacter aquae</name>
    <dbReference type="NCBI Taxonomy" id="2605747"/>
    <lineage>
        <taxon>Bacteria</taxon>
        <taxon>Pseudomonadati</taxon>
        <taxon>Bacteroidota</taxon>
        <taxon>Sphingobacteriia</taxon>
        <taxon>Sphingobacteriales</taxon>
        <taxon>Sphingobacteriaceae</taxon>
        <taxon>Pedobacter</taxon>
    </lineage>
</organism>
<evidence type="ECO:0000313" key="3">
    <source>
        <dbReference type="Proteomes" id="UP000323653"/>
    </source>
</evidence>
<protein>
    <submittedName>
        <fullName evidence="2">Uncharacterized protein</fullName>
    </submittedName>
</protein>
<keyword evidence="3" id="KW-1185">Reference proteome</keyword>
<accession>A0A5C0VIH5</accession>
<name>A0A5C0VIH5_9SPHI</name>
<evidence type="ECO:0000256" key="1">
    <source>
        <dbReference type="SAM" id="SignalP"/>
    </source>
</evidence>
<evidence type="ECO:0000313" key="2">
    <source>
        <dbReference type="EMBL" id="QEK52528.1"/>
    </source>
</evidence>
<feature type="chain" id="PRO_5022914851" evidence="1">
    <location>
        <begin position="24"/>
        <end position="269"/>
    </location>
</feature>
<proteinExistence type="predicted"/>
<sequence>MMKLNLRHTLLTATAVMLQLAVANSQTHHNHQEHSGKDHKGLSIEALKESNEFPNAKLSMSNITTEPLGTDSVKVTFNFDVKNYELTKQTENMPEEHCANSAEGQHIHFILDNKPYQALYKPTNTVKLAKNSEHYLLNFLSRSYHLSVKSPEASVLIKFKIDENGKFVSLPTPKEPMLFYSRPKGDYKGQDAKNVLLDFFVYNAKLSAKDYKVKVNVADTSFTVDNWTPYFIKGAPAGNLKIRIELVDKNGKTVSNAFNPTERTVSIQP</sequence>
<feature type="signal peptide" evidence="1">
    <location>
        <begin position="1"/>
        <end position="23"/>
    </location>
</feature>
<dbReference type="KEGG" id="pej:FYC62_13340"/>
<keyword evidence="1" id="KW-0732">Signal</keyword>
<dbReference type="RefSeq" id="WP_149075291.1">
    <property type="nucleotide sequence ID" value="NZ_CP043329.1"/>
</dbReference>
<dbReference type="Proteomes" id="UP000323653">
    <property type="component" value="Chromosome"/>
</dbReference>